<dbReference type="InterPro" id="IPR002491">
    <property type="entry name" value="ABC_transptr_periplasmic_BD"/>
</dbReference>
<dbReference type="PROSITE" id="PS50983">
    <property type="entry name" value="FE_B12_PBP"/>
    <property type="match status" value="1"/>
</dbReference>
<dbReference type="CDD" id="cd01148">
    <property type="entry name" value="TroA_a"/>
    <property type="match status" value="1"/>
</dbReference>
<dbReference type="EMBL" id="CP002521">
    <property type="protein sequence ID" value="ADX45844.1"/>
    <property type="molecule type" value="Genomic_DNA"/>
</dbReference>
<dbReference type="InterPro" id="IPR050902">
    <property type="entry name" value="ABC_Transporter_SBP"/>
</dbReference>
<gene>
    <name evidence="3" type="ordered locus">Acav_1930</name>
</gene>
<sequence>MTGWLRRIAGWALPMALWQAAAAAAGAAPPDAGAAFPVTVSNCGEPLRIERPPRRLVVHDLNMTEMALALGLRPALVGVTGITGWYKQTGEALLRTLDGVPELAPKYPTMETLVAARPDLFFAGWYYGMQPGGEVTPTTLARRGIQTLVLTESCAQNQADKPRATMDLLYGDVLRLGQVFGRTAEAQRLVDGWRARVAAADRPALAHRPGVFVYDSGEDKPFTAGRAAMPTALIDAAGGRNILDDLPMSWGTAAWEAVAQRNPQFVILLDYQNGQGPDHLERVLREHPAMRLTDAVRNGRFIVLRYAELTPGPANIGAIEKIARALRGVR</sequence>
<protein>
    <submittedName>
        <fullName evidence="3">Periplasmic binding protein</fullName>
    </submittedName>
</protein>
<evidence type="ECO:0000259" key="2">
    <source>
        <dbReference type="PROSITE" id="PS50983"/>
    </source>
</evidence>
<dbReference type="RefSeq" id="WP_013594361.1">
    <property type="nucleotide sequence ID" value="NC_015138.1"/>
</dbReference>
<dbReference type="GeneID" id="34236650"/>
<keyword evidence="1" id="KW-0732">Signal</keyword>
<proteinExistence type="predicted"/>
<feature type="chain" id="PRO_5003257093" evidence="1">
    <location>
        <begin position="28"/>
        <end position="330"/>
    </location>
</feature>
<dbReference type="PANTHER" id="PTHR30535">
    <property type="entry name" value="VITAMIN B12-BINDING PROTEIN"/>
    <property type="match status" value="1"/>
</dbReference>
<dbReference type="KEGG" id="aaa:Acav_1930"/>
<keyword evidence="4" id="KW-1185">Reference proteome</keyword>
<dbReference type="HOGENOM" id="CLU_038034_7_2_4"/>
<reference evidence="3" key="1">
    <citation type="submission" date="2011-02" db="EMBL/GenBank/DDBJ databases">
        <title>Complete sequence of Acidovorax avenae subsp. avenae ATCC 19860.</title>
        <authorList>
            <consortium name="US DOE Joint Genome Institute"/>
            <person name="Lucas S."/>
            <person name="Copeland A."/>
            <person name="Lapidus A."/>
            <person name="Cheng J.-F."/>
            <person name="Goodwin L."/>
            <person name="Pitluck S."/>
            <person name="Chertkov O."/>
            <person name="Held B."/>
            <person name="Detter J.C."/>
            <person name="Han C."/>
            <person name="Tapia R."/>
            <person name="Land M."/>
            <person name="Hauser L."/>
            <person name="Kyrpides N."/>
            <person name="Ivanova N."/>
            <person name="Ovchinnikova G."/>
            <person name="Pagani I."/>
            <person name="Gordon S."/>
            <person name="Woyke T."/>
        </authorList>
    </citation>
    <scope>NUCLEOTIDE SEQUENCE</scope>
    <source>
        <strain evidence="3">ATCC 19860</strain>
    </source>
</reference>
<organism evidence="3 4">
    <name type="scientific">Paracidovorax avenae (strain ATCC 19860 / DSM 7227 / CCUG 15838 / JCM 20985 / LMG 2117 / NCPPB 1011)</name>
    <name type="common">Acidovorax avenae</name>
    <dbReference type="NCBI Taxonomy" id="643561"/>
    <lineage>
        <taxon>Bacteria</taxon>
        <taxon>Pseudomonadati</taxon>
        <taxon>Pseudomonadota</taxon>
        <taxon>Betaproteobacteria</taxon>
        <taxon>Burkholderiales</taxon>
        <taxon>Comamonadaceae</taxon>
        <taxon>Paracidovorax</taxon>
    </lineage>
</organism>
<dbReference type="Proteomes" id="UP000002482">
    <property type="component" value="Chromosome"/>
</dbReference>
<dbReference type="Gene3D" id="3.40.50.1980">
    <property type="entry name" value="Nitrogenase molybdenum iron protein domain"/>
    <property type="match status" value="2"/>
</dbReference>
<evidence type="ECO:0000313" key="3">
    <source>
        <dbReference type="EMBL" id="ADX45844.1"/>
    </source>
</evidence>
<dbReference type="Pfam" id="PF01497">
    <property type="entry name" value="Peripla_BP_2"/>
    <property type="match status" value="1"/>
</dbReference>
<evidence type="ECO:0000313" key="4">
    <source>
        <dbReference type="Proteomes" id="UP000002482"/>
    </source>
</evidence>
<name>F0Q846_PARA1</name>
<feature type="signal peptide" evidence="1">
    <location>
        <begin position="1"/>
        <end position="27"/>
    </location>
</feature>
<evidence type="ECO:0000256" key="1">
    <source>
        <dbReference type="SAM" id="SignalP"/>
    </source>
</evidence>
<accession>F0Q846</accession>
<dbReference type="OrthoDB" id="9797850at2"/>
<dbReference type="PANTHER" id="PTHR30535:SF7">
    <property type="entry name" value="IRON(III) DICITRATE-BINDING PROTEIN"/>
    <property type="match status" value="1"/>
</dbReference>
<feature type="domain" description="Fe/B12 periplasmic-binding" evidence="2">
    <location>
        <begin position="55"/>
        <end position="330"/>
    </location>
</feature>
<dbReference type="SUPFAM" id="SSF53807">
    <property type="entry name" value="Helical backbone' metal receptor"/>
    <property type="match status" value="1"/>
</dbReference>
<dbReference type="AlphaFoldDB" id="F0Q846"/>